<keyword evidence="5" id="KW-0539">Nucleus</keyword>
<dbReference type="GeneID" id="120258928"/>
<evidence type="ECO:0000313" key="8">
    <source>
        <dbReference type="Proteomes" id="UP001515500"/>
    </source>
</evidence>
<keyword evidence="2" id="KW-0805">Transcription regulation</keyword>
<organism evidence="8 9">
    <name type="scientific">Dioscorea cayennensis subsp. rotundata</name>
    <name type="common">White Guinea yam</name>
    <name type="synonym">Dioscorea rotundata</name>
    <dbReference type="NCBI Taxonomy" id="55577"/>
    <lineage>
        <taxon>Eukaryota</taxon>
        <taxon>Viridiplantae</taxon>
        <taxon>Streptophyta</taxon>
        <taxon>Embryophyta</taxon>
        <taxon>Tracheophyta</taxon>
        <taxon>Spermatophyta</taxon>
        <taxon>Magnoliopsida</taxon>
        <taxon>Liliopsida</taxon>
        <taxon>Dioscoreales</taxon>
        <taxon>Dioscoreaceae</taxon>
        <taxon>Dioscorea</taxon>
    </lineage>
</organism>
<evidence type="ECO:0000256" key="2">
    <source>
        <dbReference type="ARBA" id="ARBA00023015"/>
    </source>
</evidence>
<dbReference type="Pfam" id="PF02365">
    <property type="entry name" value="NAM"/>
    <property type="match status" value="1"/>
</dbReference>
<keyword evidence="8" id="KW-1185">Reference proteome</keyword>
<evidence type="ECO:0000256" key="4">
    <source>
        <dbReference type="ARBA" id="ARBA00023163"/>
    </source>
</evidence>
<dbReference type="RefSeq" id="XP_039122342.1">
    <property type="nucleotide sequence ID" value="XM_039266408.1"/>
</dbReference>
<dbReference type="AlphaFoldDB" id="A0AB40B4Z7"/>
<feature type="compositionally biased region" description="Acidic residues" evidence="6">
    <location>
        <begin position="173"/>
        <end position="182"/>
    </location>
</feature>
<keyword evidence="3" id="KW-0238">DNA-binding</keyword>
<evidence type="ECO:0000313" key="9">
    <source>
        <dbReference type="RefSeq" id="XP_039122342.1"/>
    </source>
</evidence>
<dbReference type="PANTHER" id="PTHR31744:SF210">
    <property type="entry name" value="NAC DOMAIN-CONTAINING PROTEIN 86-LIKE"/>
    <property type="match status" value="1"/>
</dbReference>
<sequence>MMANTSLAPGFRFHPTDAELVCFYLKGKIMQKALPCKIIAEIDLYKFPPWDLPAKSFLKSKDLEWYFFCPRDLKYATGSRTKRATDLGYWKTTGRDKAIVNKSDTVGMRKTLVFHEGKAPGGSRTDWVIYEYRLKDKDLTDTGNLQDKLVLCKLFQKSGRGPKNGEHHGAPFNEEEWEDDDTGNDYSGSVSCMVSAQDPHDDQATMLEPGPPVPVDSGIGDAHAVSGTGEAHAVIGTGEVSSLPDGEEELWTELIEALRYSPDNLGDILGEAPGSHVLHCQTSAAGTHLGGIYDGLYDLPPPAEPNEPNYGTYFNTEEFLMDIDPSELYVHDPFENLAIFQNSNGHGVSALAVDDTPPPAAAITDPCQCPNTNHNQYTLNVEINAFGEDDNQQFEALFHEFLKDPVWQTEYGANVCSTSGAGGNDSKKSFFYSDPSCSNRYPDR</sequence>
<gene>
    <name evidence="9" type="primary">LOC120258928</name>
</gene>
<evidence type="ECO:0000256" key="6">
    <source>
        <dbReference type="SAM" id="MobiDB-lite"/>
    </source>
</evidence>
<protein>
    <submittedName>
        <fullName evidence="9">NAC domain-containing protein 94</fullName>
    </submittedName>
</protein>
<keyword evidence="4" id="KW-0804">Transcription</keyword>
<feature type="domain" description="NAC" evidence="7">
    <location>
        <begin position="7"/>
        <end position="157"/>
    </location>
</feature>
<reference evidence="9" key="1">
    <citation type="submission" date="2025-08" db="UniProtKB">
        <authorList>
            <consortium name="RefSeq"/>
        </authorList>
    </citation>
    <scope>IDENTIFICATION</scope>
</reference>
<dbReference type="Proteomes" id="UP001515500">
    <property type="component" value="Chromosome 4"/>
</dbReference>
<dbReference type="GO" id="GO:0006355">
    <property type="term" value="P:regulation of DNA-templated transcription"/>
    <property type="evidence" value="ECO:0007669"/>
    <property type="project" value="InterPro"/>
</dbReference>
<proteinExistence type="predicted"/>
<dbReference type="SUPFAM" id="SSF101941">
    <property type="entry name" value="NAC domain"/>
    <property type="match status" value="1"/>
</dbReference>
<dbReference type="FunFam" id="2.170.150.80:FF:000002">
    <property type="entry name" value="Nac domain-containing protein 86"/>
    <property type="match status" value="1"/>
</dbReference>
<dbReference type="PROSITE" id="PS51005">
    <property type="entry name" value="NAC"/>
    <property type="match status" value="1"/>
</dbReference>
<dbReference type="GO" id="GO:0005634">
    <property type="term" value="C:nucleus"/>
    <property type="evidence" value="ECO:0007669"/>
    <property type="project" value="UniProtKB-SubCell"/>
</dbReference>
<dbReference type="InterPro" id="IPR003441">
    <property type="entry name" value="NAC-dom"/>
</dbReference>
<dbReference type="GO" id="GO:0003677">
    <property type="term" value="F:DNA binding"/>
    <property type="evidence" value="ECO:0007669"/>
    <property type="project" value="UniProtKB-KW"/>
</dbReference>
<dbReference type="InterPro" id="IPR036093">
    <property type="entry name" value="NAC_dom_sf"/>
</dbReference>
<evidence type="ECO:0000256" key="5">
    <source>
        <dbReference type="ARBA" id="ARBA00023242"/>
    </source>
</evidence>
<accession>A0AB40B4Z7</accession>
<dbReference type="Gene3D" id="2.170.150.80">
    <property type="entry name" value="NAC domain"/>
    <property type="match status" value="1"/>
</dbReference>
<feature type="region of interest" description="Disordered" evidence="6">
    <location>
        <begin position="160"/>
        <end position="182"/>
    </location>
</feature>
<evidence type="ECO:0000256" key="1">
    <source>
        <dbReference type="ARBA" id="ARBA00004123"/>
    </source>
</evidence>
<dbReference type="PANTHER" id="PTHR31744">
    <property type="entry name" value="PROTEIN CUP-SHAPED COTYLEDON 2-RELATED"/>
    <property type="match status" value="1"/>
</dbReference>
<evidence type="ECO:0000256" key="3">
    <source>
        <dbReference type="ARBA" id="ARBA00023125"/>
    </source>
</evidence>
<name>A0AB40B4Z7_DIOCR</name>
<evidence type="ECO:0000259" key="7">
    <source>
        <dbReference type="PROSITE" id="PS51005"/>
    </source>
</evidence>
<comment type="subcellular location">
    <subcellularLocation>
        <location evidence="1">Nucleus</location>
    </subcellularLocation>
</comment>